<dbReference type="AlphaFoldDB" id="A0A7D6V7G0"/>
<reference evidence="1 2" key="1">
    <citation type="submission" date="2020-07" db="EMBL/GenBank/DDBJ databases">
        <authorList>
            <person name="Zhuang K."/>
            <person name="Ran Y."/>
        </authorList>
    </citation>
    <scope>NUCLEOTIDE SEQUENCE [LARGE SCALE GENOMIC DNA]</scope>
    <source>
        <strain evidence="1 2">WCH-YHL-001</strain>
    </source>
</reference>
<evidence type="ECO:0000313" key="1">
    <source>
        <dbReference type="EMBL" id="QLY29481.1"/>
    </source>
</evidence>
<dbReference type="PANTHER" id="PTHR34613:SF1">
    <property type="entry name" value="SLL6017 PROTEIN"/>
    <property type="match status" value="1"/>
</dbReference>
<evidence type="ECO:0000313" key="2">
    <source>
        <dbReference type="Proteomes" id="UP000515512"/>
    </source>
</evidence>
<gene>
    <name evidence="1" type="ORF">H0264_30145</name>
</gene>
<protein>
    <submittedName>
        <fullName evidence="1">Uncharacterized protein</fullName>
    </submittedName>
</protein>
<dbReference type="EMBL" id="CP059399">
    <property type="protein sequence ID" value="QLY29481.1"/>
    <property type="molecule type" value="Genomic_DNA"/>
</dbReference>
<sequence>MPVITDLETATRTPELAVLSAVAHRRAANHRRILEIAVAALDILASQPGSRSSEQARIYFDFIWSTLSNATRATLEDWMSTTHREYLSDTFRDLVAQGREEGREEGRKEGRTAGAIRTLLLVLEARGFDVPHTIRDRIENCTDVDQLEVWTQRAVVTTAVTDLFD</sequence>
<accession>A0A7D6V7G0</accession>
<dbReference type="KEGG" id="nhu:H0264_30145"/>
<name>A0A7D6V7G0_9NOCA</name>
<organism evidence="1 2">
    <name type="scientific">Nocardia huaxiensis</name>
    <dbReference type="NCBI Taxonomy" id="2755382"/>
    <lineage>
        <taxon>Bacteria</taxon>
        <taxon>Bacillati</taxon>
        <taxon>Actinomycetota</taxon>
        <taxon>Actinomycetes</taxon>
        <taxon>Mycobacteriales</taxon>
        <taxon>Nocardiaceae</taxon>
        <taxon>Nocardia</taxon>
    </lineage>
</organism>
<keyword evidence="2" id="KW-1185">Reference proteome</keyword>
<dbReference type="PANTHER" id="PTHR34613">
    <property type="entry name" value="SLL0800 PROTEIN"/>
    <property type="match status" value="1"/>
</dbReference>
<dbReference type="Proteomes" id="UP000515512">
    <property type="component" value="Chromosome"/>
</dbReference>
<dbReference type="RefSeq" id="WP_181580685.1">
    <property type="nucleotide sequence ID" value="NZ_CP059399.1"/>
</dbReference>
<proteinExistence type="predicted"/>